<accession>A0A7D5P8P7</accession>
<dbReference type="Gene3D" id="3.30.70.100">
    <property type="match status" value="1"/>
</dbReference>
<dbReference type="AlphaFoldDB" id="A0A7D5P8P7"/>
<evidence type="ECO:0000256" key="1">
    <source>
        <dbReference type="ARBA" id="ARBA00022723"/>
    </source>
</evidence>
<dbReference type="PANTHER" id="PTHR22814:SF287">
    <property type="entry name" value="COPPER TRANSPORT PROTEIN ATX1"/>
    <property type="match status" value="1"/>
</dbReference>
<dbReference type="InterPro" id="IPR006121">
    <property type="entry name" value="HMA_dom"/>
</dbReference>
<reference evidence="4 5" key="1">
    <citation type="submission" date="2020-07" db="EMBL/GenBank/DDBJ databases">
        <title>Halosimplex litoreum sp. nov. and Halosimplex rubrum sp. nov., isolated from different salt environments.</title>
        <authorList>
            <person name="Cui H."/>
        </authorList>
    </citation>
    <scope>NUCLEOTIDE SEQUENCE [LARGE SCALE GENOMIC DNA]</scope>
    <source>
        <strain evidence="4 5">R2</strain>
    </source>
</reference>
<dbReference type="SUPFAM" id="SSF55008">
    <property type="entry name" value="HMA, heavy metal-associated domain"/>
    <property type="match status" value="1"/>
</dbReference>
<dbReference type="CDD" id="cd00371">
    <property type="entry name" value="HMA"/>
    <property type="match status" value="1"/>
</dbReference>
<feature type="domain" description="HMA" evidence="3">
    <location>
        <begin position="1"/>
        <end position="64"/>
    </location>
</feature>
<proteinExistence type="predicted"/>
<evidence type="ECO:0000259" key="3">
    <source>
        <dbReference type="PROSITE" id="PS50846"/>
    </source>
</evidence>
<evidence type="ECO:0000256" key="2">
    <source>
        <dbReference type="SAM" id="MobiDB-lite"/>
    </source>
</evidence>
<gene>
    <name evidence="4" type="ORF">HZS54_00105</name>
</gene>
<dbReference type="RefSeq" id="WP_179919958.1">
    <property type="nucleotide sequence ID" value="NZ_CP058909.1"/>
</dbReference>
<dbReference type="GO" id="GO:0046872">
    <property type="term" value="F:metal ion binding"/>
    <property type="evidence" value="ECO:0007669"/>
    <property type="project" value="UniProtKB-KW"/>
</dbReference>
<dbReference type="GeneID" id="56080944"/>
<dbReference type="Pfam" id="PF00403">
    <property type="entry name" value="HMA"/>
    <property type="match status" value="1"/>
</dbReference>
<evidence type="ECO:0000313" key="5">
    <source>
        <dbReference type="Proteomes" id="UP000509346"/>
    </source>
</evidence>
<feature type="region of interest" description="Disordered" evidence="2">
    <location>
        <begin position="29"/>
        <end position="50"/>
    </location>
</feature>
<dbReference type="PROSITE" id="PS50846">
    <property type="entry name" value="HMA_2"/>
    <property type="match status" value="1"/>
</dbReference>
<dbReference type="KEGG" id="hpel:HZS54_00105"/>
<name>A0A7D5P8P7_9EURY</name>
<dbReference type="EMBL" id="CP058909">
    <property type="protein sequence ID" value="QLH80122.1"/>
    <property type="molecule type" value="Genomic_DNA"/>
</dbReference>
<sequence>MGQQITVTGMSCGGCEQSVEEALEGVEGVESASADRAAETATVEGDADADDLVAAVEDAGYEASA</sequence>
<organism evidence="4 5">
    <name type="scientific">Halosimplex pelagicum</name>
    <dbReference type="NCBI Taxonomy" id="869886"/>
    <lineage>
        <taxon>Archaea</taxon>
        <taxon>Methanobacteriati</taxon>
        <taxon>Methanobacteriota</taxon>
        <taxon>Stenosarchaea group</taxon>
        <taxon>Halobacteria</taxon>
        <taxon>Halobacteriales</taxon>
        <taxon>Haloarculaceae</taxon>
        <taxon>Halosimplex</taxon>
    </lineage>
</organism>
<keyword evidence="5" id="KW-1185">Reference proteome</keyword>
<protein>
    <submittedName>
        <fullName evidence="4">Heavy-metal-associated domain-containing protein</fullName>
    </submittedName>
</protein>
<evidence type="ECO:0000313" key="4">
    <source>
        <dbReference type="EMBL" id="QLH80122.1"/>
    </source>
</evidence>
<keyword evidence="1" id="KW-0479">Metal-binding</keyword>
<dbReference type="Proteomes" id="UP000509346">
    <property type="component" value="Chromosome"/>
</dbReference>
<dbReference type="InterPro" id="IPR036163">
    <property type="entry name" value="HMA_dom_sf"/>
</dbReference>
<dbReference type="PANTHER" id="PTHR22814">
    <property type="entry name" value="COPPER TRANSPORT PROTEIN ATOX1-RELATED"/>
    <property type="match status" value="1"/>
</dbReference>